<sequence length="48" mass="5405">MPSETKVQTAFSHQNVPADKTRLPRIPDPNRIKRSNGFGHYGKSPSQK</sequence>
<dbReference type="HOGENOM" id="CLU_3155245_0_0_4"/>
<dbReference type="Proteomes" id="UP000002564">
    <property type="component" value="Chromosome"/>
</dbReference>
<name>B4RKM3_NEIG2</name>
<evidence type="ECO:0000313" key="2">
    <source>
        <dbReference type="EMBL" id="ACF29366.1"/>
    </source>
</evidence>
<dbReference type="EMBL" id="CP001050">
    <property type="protein sequence ID" value="ACF29366.1"/>
    <property type="molecule type" value="Genomic_DNA"/>
</dbReference>
<gene>
    <name evidence="2" type="ordered locus">NGK_0683</name>
</gene>
<accession>B4RKM3</accession>
<reference evidence="2 3" key="1">
    <citation type="journal article" date="2008" name="J. Bacteriol.">
        <title>Complete genome sequence of Neisseria gonorrhoeae NCCP11945.</title>
        <authorList>
            <person name="Chung G.T."/>
            <person name="Yoo J.S."/>
            <person name="Oh H.B."/>
            <person name="Lee Y.S."/>
            <person name="Cha S.H."/>
            <person name="Kim S.J."/>
            <person name="Yoo C.K."/>
        </authorList>
    </citation>
    <scope>NUCLEOTIDE SEQUENCE [LARGE SCALE GENOMIC DNA]</scope>
    <source>
        <strain evidence="2 3">NCCP11945</strain>
    </source>
</reference>
<evidence type="ECO:0000313" key="3">
    <source>
        <dbReference type="Proteomes" id="UP000002564"/>
    </source>
</evidence>
<proteinExistence type="predicted"/>
<evidence type="ECO:0000256" key="1">
    <source>
        <dbReference type="SAM" id="MobiDB-lite"/>
    </source>
</evidence>
<feature type="region of interest" description="Disordered" evidence="1">
    <location>
        <begin position="1"/>
        <end position="48"/>
    </location>
</feature>
<protein>
    <submittedName>
        <fullName evidence="2">Uncharacterized protein</fullName>
    </submittedName>
</protein>
<feature type="compositionally biased region" description="Polar residues" evidence="1">
    <location>
        <begin position="1"/>
        <end position="15"/>
    </location>
</feature>
<organism evidence="2 3">
    <name type="scientific">Neisseria gonorrhoeae (strain NCCP11945)</name>
    <dbReference type="NCBI Taxonomy" id="521006"/>
    <lineage>
        <taxon>Bacteria</taxon>
        <taxon>Pseudomonadati</taxon>
        <taxon>Pseudomonadota</taxon>
        <taxon>Betaproteobacteria</taxon>
        <taxon>Neisseriales</taxon>
        <taxon>Neisseriaceae</taxon>
        <taxon>Neisseria</taxon>
    </lineage>
</organism>
<dbReference type="AlphaFoldDB" id="B4RKM3"/>
<dbReference type="KEGG" id="ngk:NGK_0683"/>